<dbReference type="CDD" id="cd04301">
    <property type="entry name" value="NAT_SF"/>
    <property type="match status" value="1"/>
</dbReference>
<proteinExistence type="predicted"/>
<keyword evidence="5" id="KW-1185">Reference proteome</keyword>
<keyword evidence="2" id="KW-0012">Acyltransferase</keyword>
<evidence type="ECO:0000313" key="4">
    <source>
        <dbReference type="EMBL" id="WNQ14249.1"/>
    </source>
</evidence>
<name>A0AA96RKC6_9BACL</name>
<dbReference type="Pfam" id="PF00583">
    <property type="entry name" value="Acetyltransf_1"/>
    <property type="match status" value="1"/>
</dbReference>
<evidence type="ECO:0000256" key="1">
    <source>
        <dbReference type="ARBA" id="ARBA00022679"/>
    </source>
</evidence>
<accession>A0AA96RKC6</accession>
<dbReference type="PROSITE" id="PS51186">
    <property type="entry name" value="GNAT"/>
    <property type="match status" value="1"/>
</dbReference>
<evidence type="ECO:0000256" key="2">
    <source>
        <dbReference type="ARBA" id="ARBA00023315"/>
    </source>
</evidence>
<feature type="domain" description="N-acetyltransferase" evidence="3">
    <location>
        <begin position="1"/>
        <end position="117"/>
    </location>
</feature>
<dbReference type="AlphaFoldDB" id="A0AA96RKC6"/>
<dbReference type="GO" id="GO:0016747">
    <property type="term" value="F:acyltransferase activity, transferring groups other than amino-acyl groups"/>
    <property type="evidence" value="ECO:0007669"/>
    <property type="project" value="InterPro"/>
</dbReference>
<protein>
    <submittedName>
        <fullName evidence="4">GNAT family N-acetyltransferase</fullName>
    </submittedName>
</protein>
<dbReference type="SUPFAM" id="SSF55729">
    <property type="entry name" value="Acyl-CoA N-acyltransferases (Nat)"/>
    <property type="match status" value="1"/>
</dbReference>
<dbReference type="InterPro" id="IPR050832">
    <property type="entry name" value="Bact_Acetyltransf"/>
</dbReference>
<dbReference type="Gene3D" id="3.40.630.30">
    <property type="match status" value="1"/>
</dbReference>
<gene>
    <name evidence="4" type="ORF">MJA45_14305</name>
</gene>
<organism evidence="4 5">
    <name type="scientific">Paenibacillus aurantius</name>
    <dbReference type="NCBI Taxonomy" id="2918900"/>
    <lineage>
        <taxon>Bacteria</taxon>
        <taxon>Bacillati</taxon>
        <taxon>Bacillota</taxon>
        <taxon>Bacilli</taxon>
        <taxon>Bacillales</taxon>
        <taxon>Paenibacillaceae</taxon>
        <taxon>Paenibacillus</taxon>
    </lineage>
</organism>
<evidence type="ECO:0000313" key="5">
    <source>
        <dbReference type="Proteomes" id="UP001305702"/>
    </source>
</evidence>
<evidence type="ECO:0000259" key="3">
    <source>
        <dbReference type="PROSITE" id="PS51186"/>
    </source>
</evidence>
<dbReference type="KEGG" id="paun:MJA45_14305"/>
<keyword evidence="1" id="KW-0808">Transferase</keyword>
<reference evidence="4 5" key="1">
    <citation type="submission" date="2022-02" db="EMBL/GenBank/DDBJ databases">
        <title>Paenibacillus sp. MBLB1776 Whole Genome Shotgun Sequencing.</title>
        <authorList>
            <person name="Hwang C.Y."/>
            <person name="Cho E.-S."/>
            <person name="Seo M.-J."/>
        </authorList>
    </citation>
    <scope>NUCLEOTIDE SEQUENCE [LARGE SCALE GENOMIC DNA]</scope>
    <source>
        <strain evidence="4 5">MBLB1776</strain>
    </source>
</reference>
<dbReference type="PANTHER" id="PTHR43877">
    <property type="entry name" value="AMINOALKYLPHOSPHONATE N-ACETYLTRANSFERASE-RELATED-RELATED"/>
    <property type="match status" value="1"/>
</dbReference>
<dbReference type="Proteomes" id="UP001305702">
    <property type="component" value="Chromosome"/>
</dbReference>
<dbReference type="InterPro" id="IPR016181">
    <property type="entry name" value="Acyl_CoA_acyltransferase"/>
</dbReference>
<sequence>MEANDDSSGYFVMVNAQNEVIGHAGYLLQHSKGRYEIVGVVTCKDWLRRGVGASLIAAICQKAKERGHDEVVLYTLDHERNQAALAFYDRLGFQAVHLEKDYYQPGYHRLTLVKSLETE</sequence>
<dbReference type="InterPro" id="IPR000182">
    <property type="entry name" value="GNAT_dom"/>
</dbReference>
<dbReference type="EMBL" id="CP130318">
    <property type="protein sequence ID" value="WNQ14249.1"/>
    <property type="molecule type" value="Genomic_DNA"/>
</dbReference>